<evidence type="ECO:0000313" key="2">
    <source>
        <dbReference type="EMBL" id="MDP2564452.1"/>
    </source>
</evidence>
<reference evidence="2" key="1">
    <citation type="submission" date="2023-07" db="EMBL/GenBank/DDBJ databases">
        <title>Genome content predicts the carbon catabolic preferences of heterotrophic bacteria.</title>
        <authorList>
            <person name="Gralka M."/>
        </authorList>
    </citation>
    <scope>NUCLEOTIDE SEQUENCE</scope>
    <source>
        <strain evidence="2">4G09</strain>
    </source>
</reference>
<protein>
    <submittedName>
        <fullName evidence="2">Uncharacterized protein</fullName>
    </submittedName>
</protein>
<keyword evidence="1" id="KW-0472">Membrane</keyword>
<keyword evidence="1" id="KW-0812">Transmembrane</keyword>
<evidence type="ECO:0000313" key="3">
    <source>
        <dbReference type="Proteomes" id="UP001177212"/>
    </source>
</evidence>
<name>A0ABT9FCD8_9GAMM</name>
<organism evidence="2 3">
    <name type="scientific">Pseudoalteromonas marina</name>
    <dbReference type="NCBI Taxonomy" id="267375"/>
    <lineage>
        <taxon>Bacteria</taxon>
        <taxon>Pseudomonadati</taxon>
        <taxon>Pseudomonadota</taxon>
        <taxon>Gammaproteobacteria</taxon>
        <taxon>Alteromonadales</taxon>
        <taxon>Pseudoalteromonadaceae</taxon>
        <taxon>Pseudoalteromonas</taxon>
    </lineage>
</organism>
<sequence>MQKCDDFLIAGKFVISGYSAEDVAKKRRVVLKSRKLHALSWFMVKYPIFIVFGAFLVSGVSYLAELFVHNMVDSEPYFSYFEMFVANLLIGAVVCYFMCPIKGWFKGVSDSEFEVLLRLELAMMAYAMADEQEKKKVLEFCYEPLGKISEVD</sequence>
<evidence type="ECO:0000256" key="1">
    <source>
        <dbReference type="SAM" id="Phobius"/>
    </source>
</evidence>
<dbReference type="Proteomes" id="UP001177212">
    <property type="component" value="Unassembled WGS sequence"/>
</dbReference>
<feature type="transmembrane region" description="Helical" evidence="1">
    <location>
        <begin position="36"/>
        <end position="57"/>
    </location>
</feature>
<keyword evidence="1" id="KW-1133">Transmembrane helix</keyword>
<dbReference type="RefSeq" id="WP_305471729.1">
    <property type="nucleotide sequence ID" value="NZ_JAUYVT010000004.1"/>
</dbReference>
<feature type="transmembrane region" description="Helical" evidence="1">
    <location>
        <begin position="77"/>
        <end position="99"/>
    </location>
</feature>
<comment type="caution">
    <text evidence="2">The sequence shown here is derived from an EMBL/GenBank/DDBJ whole genome shotgun (WGS) entry which is preliminary data.</text>
</comment>
<proteinExistence type="predicted"/>
<dbReference type="EMBL" id="JAUYVT010000004">
    <property type="protein sequence ID" value="MDP2564452.1"/>
    <property type="molecule type" value="Genomic_DNA"/>
</dbReference>
<keyword evidence="3" id="KW-1185">Reference proteome</keyword>
<gene>
    <name evidence="2" type="ORF">Q8W34_07380</name>
</gene>
<accession>A0ABT9FCD8</accession>